<evidence type="ECO:0000256" key="3">
    <source>
        <dbReference type="ARBA" id="ARBA00022801"/>
    </source>
</evidence>
<dbReference type="EMBL" id="FMWD01000005">
    <property type="protein sequence ID" value="SCZ59442.1"/>
    <property type="molecule type" value="Genomic_DNA"/>
</dbReference>
<proteinExistence type="predicted"/>
<keyword evidence="4" id="KW-0862">Zinc</keyword>
<evidence type="ECO:0000256" key="1">
    <source>
        <dbReference type="ARBA" id="ARBA00001947"/>
    </source>
</evidence>
<sequence>MGAAISINGSTVGPGERRTINLPVAKLYTHTNLAMPVHVINGRREGPTLFVCAAIHGDELNGVEIIRRLLKHPAVKRLRGALIAIPIVNVHGFLDRSRYLPDRRDLNRSFPGMERGSLAARIANLFMAEIVAQSQYGIDLHTGGVHRTNLPHIRAYLDDQETARIAKAFGTPVMINADLRDGSLRQAAVEKGVPMLLYEAGEALRFDEVSIRAGVRGIVNVLRELKMLPPTGHPRKSEPRPVVARASNWVRAPESGIFRASVPIGAKVKKGTLLGMVSDSFGESELEVRAPSDGIVIGRSNLPLVHEGEALFHLARFQKVDAVSARVDAFHEDLLPEELPDDGTEGPIV</sequence>
<dbReference type="RefSeq" id="WP_245688283.1">
    <property type="nucleotide sequence ID" value="NZ_FMWD01000005.1"/>
</dbReference>
<comment type="cofactor">
    <cofactor evidence="1">
        <name>Zn(2+)</name>
        <dbReference type="ChEBI" id="CHEBI:29105"/>
    </cofactor>
</comment>
<keyword evidence="2" id="KW-0479">Metal-binding</keyword>
<dbReference type="GO" id="GO:0046872">
    <property type="term" value="F:metal ion binding"/>
    <property type="evidence" value="ECO:0007669"/>
    <property type="project" value="UniProtKB-KW"/>
</dbReference>
<gene>
    <name evidence="6" type="ORF">SAMN03097708_01861</name>
</gene>
<evidence type="ECO:0000256" key="2">
    <source>
        <dbReference type="ARBA" id="ARBA00022723"/>
    </source>
</evidence>
<reference evidence="6 7" key="1">
    <citation type="submission" date="2016-10" db="EMBL/GenBank/DDBJ databases">
        <authorList>
            <person name="de Groot N.N."/>
        </authorList>
    </citation>
    <scope>NUCLEOTIDE SEQUENCE [LARGE SCALE GENOMIC DNA]</scope>
    <source>
        <strain evidence="6 7">HLD2</strain>
    </source>
</reference>
<evidence type="ECO:0000313" key="6">
    <source>
        <dbReference type="EMBL" id="SCZ59442.1"/>
    </source>
</evidence>
<dbReference type="GO" id="GO:0016811">
    <property type="term" value="F:hydrolase activity, acting on carbon-nitrogen (but not peptide) bonds, in linear amides"/>
    <property type="evidence" value="ECO:0007669"/>
    <property type="project" value="InterPro"/>
</dbReference>
<evidence type="ECO:0000313" key="7">
    <source>
        <dbReference type="Proteomes" id="UP000199648"/>
    </source>
</evidence>
<dbReference type="STRING" id="415747.SAMN03097708_01861"/>
<dbReference type="PIRSF" id="PIRSF039012">
    <property type="entry name" value="ASP"/>
    <property type="match status" value="1"/>
</dbReference>
<dbReference type="InterPro" id="IPR053138">
    <property type="entry name" value="N-alpha-Ac-DABA_deacetylase"/>
</dbReference>
<dbReference type="InterPro" id="IPR055438">
    <property type="entry name" value="AstE_AspA_cat"/>
</dbReference>
<dbReference type="Gene3D" id="3.40.630.10">
    <property type="entry name" value="Zn peptidases"/>
    <property type="match status" value="1"/>
</dbReference>
<dbReference type="SUPFAM" id="SSF53187">
    <property type="entry name" value="Zn-dependent exopeptidases"/>
    <property type="match status" value="1"/>
</dbReference>
<keyword evidence="7" id="KW-1185">Reference proteome</keyword>
<evidence type="ECO:0000259" key="5">
    <source>
        <dbReference type="Pfam" id="PF24827"/>
    </source>
</evidence>
<evidence type="ECO:0000256" key="4">
    <source>
        <dbReference type="ARBA" id="ARBA00022833"/>
    </source>
</evidence>
<dbReference type="AlphaFoldDB" id="A0A1G5QCR2"/>
<dbReference type="PANTHER" id="PTHR37326:SF2">
    <property type="entry name" value="SUCCINYLGLUTAMATE DESUCCINYLASE_ASPARTOACYLASE FAMILY PROTEIN"/>
    <property type="match status" value="1"/>
</dbReference>
<dbReference type="CDD" id="cd06251">
    <property type="entry name" value="M14_ASTE_ASPA-like"/>
    <property type="match status" value="1"/>
</dbReference>
<dbReference type="InterPro" id="IPR043795">
    <property type="entry name" value="N-alpha-Ac-DABA-like"/>
</dbReference>
<keyword evidence="3" id="KW-0378">Hydrolase</keyword>
<accession>A0A1G5QCR2</accession>
<protein>
    <recommendedName>
        <fullName evidence="5">Succinylglutamate desuccinylase/Aspartoacylase catalytic domain-containing protein</fullName>
    </recommendedName>
</protein>
<dbReference type="Pfam" id="PF24827">
    <property type="entry name" value="AstE_AspA_cat"/>
    <property type="match status" value="1"/>
</dbReference>
<dbReference type="GO" id="GO:0016788">
    <property type="term" value="F:hydrolase activity, acting on ester bonds"/>
    <property type="evidence" value="ECO:0007669"/>
    <property type="project" value="InterPro"/>
</dbReference>
<organism evidence="6 7">
    <name type="scientific">Thiohalomonas denitrificans</name>
    <dbReference type="NCBI Taxonomy" id="415747"/>
    <lineage>
        <taxon>Bacteria</taxon>
        <taxon>Pseudomonadati</taxon>
        <taxon>Pseudomonadota</taxon>
        <taxon>Gammaproteobacteria</taxon>
        <taxon>Thiohalomonadales</taxon>
        <taxon>Thiohalomonadaceae</taxon>
        <taxon>Thiohalomonas</taxon>
    </lineage>
</organism>
<dbReference type="Proteomes" id="UP000199648">
    <property type="component" value="Unassembled WGS sequence"/>
</dbReference>
<feature type="domain" description="Succinylglutamate desuccinylase/Aspartoacylase catalytic" evidence="5">
    <location>
        <begin position="46"/>
        <end position="224"/>
    </location>
</feature>
<dbReference type="PANTHER" id="PTHR37326">
    <property type="entry name" value="BLL3975 PROTEIN"/>
    <property type="match status" value="1"/>
</dbReference>
<name>A0A1G5QCR2_9GAMM</name>